<gene>
    <name evidence="1" type="ORF">RDB_LOCUS98042</name>
</gene>
<reference evidence="1" key="1">
    <citation type="submission" date="2021-01" db="EMBL/GenBank/DDBJ databases">
        <authorList>
            <person name="Kaushik A."/>
        </authorList>
    </citation>
    <scope>NUCLEOTIDE SEQUENCE</scope>
    <source>
        <strain evidence="1">AG5</strain>
    </source>
</reference>
<protein>
    <submittedName>
        <fullName evidence="1">Uncharacterized protein</fullName>
    </submittedName>
</protein>
<proteinExistence type="predicted"/>
<comment type="caution">
    <text evidence="1">The sequence shown here is derived from an EMBL/GenBank/DDBJ whole genome shotgun (WGS) entry which is preliminary data.</text>
</comment>
<evidence type="ECO:0000313" key="1">
    <source>
        <dbReference type="EMBL" id="CAE7159953.1"/>
    </source>
</evidence>
<dbReference type="AlphaFoldDB" id="A0A8H3E109"/>
<evidence type="ECO:0000313" key="2">
    <source>
        <dbReference type="Proteomes" id="UP000663827"/>
    </source>
</evidence>
<sequence>MNLHGGWEGFNLFELNYVSVPYSHRSGSCSSCGGEGGDQEPGTWYPIWWGAGEKASKWSGASGPRNIFYRNYMIKQQVDGGEYVEYRPYFARDGSLSSKIWQLGWDSQSPAGIRYTHLSVEDRAPIKDWQGHELVDFSQSPAYGANSFMEDPHTSLFLKDVSAATGTVATYSGVAGNSYCRGDVDLRVVGYYFAS</sequence>
<organism evidence="1 2">
    <name type="scientific">Rhizoctonia solani</name>
    <dbReference type="NCBI Taxonomy" id="456999"/>
    <lineage>
        <taxon>Eukaryota</taxon>
        <taxon>Fungi</taxon>
        <taxon>Dikarya</taxon>
        <taxon>Basidiomycota</taxon>
        <taxon>Agaricomycotina</taxon>
        <taxon>Agaricomycetes</taxon>
        <taxon>Cantharellales</taxon>
        <taxon>Ceratobasidiaceae</taxon>
        <taxon>Rhizoctonia</taxon>
    </lineage>
</organism>
<dbReference type="EMBL" id="CAJNJQ010002061">
    <property type="protein sequence ID" value="CAE7159953.1"/>
    <property type="molecule type" value="Genomic_DNA"/>
</dbReference>
<name>A0A8H3E109_9AGAM</name>
<accession>A0A8H3E109</accession>
<dbReference type="Proteomes" id="UP000663827">
    <property type="component" value="Unassembled WGS sequence"/>
</dbReference>